<dbReference type="GO" id="GO:0006355">
    <property type="term" value="P:regulation of DNA-templated transcription"/>
    <property type="evidence" value="ECO:0007669"/>
    <property type="project" value="InterPro"/>
</dbReference>
<dbReference type="InterPro" id="IPR011006">
    <property type="entry name" value="CheY-like_superfamily"/>
</dbReference>
<dbReference type="CDD" id="cd06170">
    <property type="entry name" value="LuxR_C_like"/>
    <property type="match status" value="1"/>
</dbReference>
<dbReference type="PATRIC" id="fig|1562970.3.peg.921"/>
<dbReference type="AlphaFoldDB" id="A0A098BYE2"/>
<dbReference type="SUPFAM" id="SSF52172">
    <property type="entry name" value="CheY-like"/>
    <property type="match status" value="1"/>
</dbReference>
<dbReference type="PRINTS" id="PR00038">
    <property type="entry name" value="HTHLUXR"/>
</dbReference>
<dbReference type="Gene3D" id="3.40.50.2300">
    <property type="match status" value="1"/>
</dbReference>
<keyword evidence="6" id="KW-1185">Reference proteome</keyword>
<keyword evidence="2" id="KW-0238">DNA-binding</keyword>
<evidence type="ECO:0000313" key="6">
    <source>
        <dbReference type="Proteomes" id="UP000032417"/>
    </source>
</evidence>
<dbReference type="SUPFAM" id="SSF46894">
    <property type="entry name" value="C-terminal effector domain of the bipartite response regulators"/>
    <property type="match status" value="1"/>
</dbReference>
<dbReference type="InterPro" id="IPR000792">
    <property type="entry name" value="Tscrpt_reg_LuxR_C"/>
</dbReference>
<dbReference type="PROSITE" id="PS50043">
    <property type="entry name" value="HTH_LUXR_2"/>
    <property type="match status" value="1"/>
</dbReference>
<organism evidence="5 6">
    <name type="scientific">Fermentimonas caenicola</name>
    <dbReference type="NCBI Taxonomy" id="1562970"/>
    <lineage>
        <taxon>Bacteria</taxon>
        <taxon>Pseudomonadati</taxon>
        <taxon>Bacteroidota</taxon>
        <taxon>Bacteroidia</taxon>
        <taxon>Bacteroidales</taxon>
        <taxon>Dysgonomonadaceae</taxon>
        <taxon>Fermentimonas</taxon>
    </lineage>
</organism>
<dbReference type="InterPro" id="IPR016032">
    <property type="entry name" value="Sig_transdc_resp-reg_C-effctor"/>
</dbReference>
<dbReference type="KEGG" id="pbt:ING2E5B_0929"/>
<accession>A0A098BYE2</accession>
<reference evidence="5 6" key="1">
    <citation type="submission" date="2014-08" db="EMBL/GenBank/DDBJ databases">
        <authorList>
            <person name="Wibberg D."/>
        </authorList>
    </citation>
    <scope>NUCLEOTIDE SEQUENCE [LARGE SCALE GENOMIC DNA]</scope>
    <source>
        <strain evidence="6">ING2-E5B</strain>
    </source>
</reference>
<keyword evidence="3" id="KW-0804">Transcription</keyword>
<evidence type="ECO:0000256" key="1">
    <source>
        <dbReference type="ARBA" id="ARBA00023015"/>
    </source>
</evidence>
<name>A0A098BYE2_9BACT</name>
<sequence>MSRNYIVADNQDVTRIGLISILREYNKEAKIIEVENYSKMLFMLRQYPNSVVIVDYSLFDFLSITHLLNIKSGAKASSWLIFSDEPDVHFLRQLLQSDPSISVVLKHNSKSYILDALMCVTEYEVYWCDFAESVMKAGVPQQNIPDKLTVSESNILREIALGKTTKEIAVEKNLSFHTVNTHRRNIYRKLGVNSVNEVTRYALQAGLIDQMEYYI</sequence>
<evidence type="ECO:0000313" key="5">
    <source>
        <dbReference type="EMBL" id="CEA15690.1"/>
    </source>
</evidence>
<dbReference type="PANTHER" id="PTHR44688:SF16">
    <property type="entry name" value="DNA-BINDING TRANSCRIPTIONAL ACTIVATOR DEVR_DOSR"/>
    <property type="match status" value="1"/>
</dbReference>
<protein>
    <submittedName>
        <fullName evidence="5">Transcriptional regulator</fullName>
    </submittedName>
</protein>
<proteinExistence type="predicted"/>
<feature type="domain" description="HTH luxR-type" evidence="4">
    <location>
        <begin position="141"/>
        <end position="206"/>
    </location>
</feature>
<dbReference type="PANTHER" id="PTHR44688">
    <property type="entry name" value="DNA-BINDING TRANSCRIPTIONAL ACTIVATOR DEVR_DOSR"/>
    <property type="match status" value="1"/>
</dbReference>
<dbReference type="EMBL" id="LN515532">
    <property type="protein sequence ID" value="CEA15690.1"/>
    <property type="molecule type" value="Genomic_DNA"/>
</dbReference>
<dbReference type="OrthoDB" id="965844at2"/>
<keyword evidence="1" id="KW-0805">Transcription regulation</keyword>
<evidence type="ECO:0000256" key="2">
    <source>
        <dbReference type="ARBA" id="ARBA00023125"/>
    </source>
</evidence>
<dbReference type="SMART" id="SM00421">
    <property type="entry name" value="HTH_LUXR"/>
    <property type="match status" value="1"/>
</dbReference>
<gene>
    <name evidence="5" type="ORF">ING2E5B_0929</name>
</gene>
<dbReference type="Pfam" id="PF00196">
    <property type="entry name" value="GerE"/>
    <property type="match status" value="1"/>
</dbReference>
<evidence type="ECO:0000259" key="4">
    <source>
        <dbReference type="PROSITE" id="PS50043"/>
    </source>
</evidence>
<dbReference type="Proteomes" id="UP000032417">
    <property type="component" value="Chromosome 1"/>
</dbReference>
<dbReference type="GO" id="GO:0003677">
    <property type="term" value="F:DNA binding"/>
    <property type="evidence" value="ECO:0007669"/>
    <property type="project" value="UniProtKB-KW"/>
</dbReference>
<dbReference type="STRING" id="1562970.ING2E5B_0929"/>
<evidence type="ECO:0000256" key="3">
    <source>
        <dbReference type="ARBA" id="ARBA00023163"/>
    </source>
</evidence>
<dbReference type="HOGENOM" id="CLU_000445_90_1_10"/>